<name>A0A926DEB8_9FIRM</name>
<dbReference type="Proteomes" id="UP000620366">
    <property type="component" value="Unassembled WGS sequence"/>
</dbReference>
<evidence type="ECO:0000313" key="1">
    <source>
        <dbReference type="EMBL" id="MBC8536277.1"/>
    </source>
</evidence>
<dbReference type="EMBL" id="JACRSP010000002">
    <property type="protein sequence ID" value="MBC8536277.1"/>
    <property type="molecule type" value="Genomic_DNA"/>
</dbReference>
<protein>
    <recommendedName>
        <fullName evidence="3">DNA polymerase III subunit delta</fullName>
    </recommendedName>
</protein>
<dbReference type="GO" id="GO:0009360">
    <property type="term" value="C:DNA polymerase III complex"/>
    <property type="evidence" value="ECO:0007669"/>
    <property type="project" value="TreeGrafter"/>
</dbReference>
<dbReference type="Pfam" id="PF13177">
    <property type="entry name" value="DNA_pol3_delta2"/>
    <property type="match status" value="1"/>
</dbReference>
<organism evidence="1 2">
    <name type="scientific">Feifania hominis</name>
    <dbReference type="NCBI Taxonomy" id="2763660"/>
    <lineage>
        <taxon>Bacteria</taxon>
        <taxon>Bacillati</taxon>
        <taxon>Bacillota</taxon>
        <taxon>Clostridia</taxon>
        <taxon>Eubacteriales</taxon>
        <taxon>Feifaniaceae</taxon>
        <taxon>Feifania</taxon>
    </lineage>
</organism>
<dbReference type="RefSeq" id="WP_249300035.1">
    <property type="nucleotide sequence ID" value="NZ_JACRSP010000002.1"/>
</dbReference>
<dbReference type="GO" id="GO:0006261">
    <property type="term" value="P:DNA-templated DNA replication"/>
    <property type="evidence" value="ECO:0007669"/>
    <property type="project" value="TreeGrafter"/>
</dbReference>
<sequence length="333" mass="34810">MPRDFATVVGNEAAVSALRSAVSGGRSAHSYLIAGSAGSGRKTLAVAFAAALFCRGGGALPCGECPQCRKVFAGQHPDLSWVRGTGETGTIKVDAIREARLAAYTLPNEADWKLCVVDGAEQMTEAAQNALLKILEEPPASAKFLLLCENPTKLLPTVRSRVISLRTTAPAHGDAVAFLTERCPDKSPVDIDAALRLSGGYLGGALALLSDDGALGDLDLAFEALDALSGTSLYDACKLLAAKAANRKCLLALLDAMGLVLRDVMLLRAGAKAASLTLSARARDISSLAMKLTNQSASNIMDKMASARAAVMQNASVPLTALNLFLQCWEEIH</sequence>
<evidence type="ECO:0008006" key="3">
    <source>
        <dbReference type="Google" id="ProtNLM"/>
    </source>
</evidence>
<evidence type="ECO:0000313" key="2">
    <source>
        <dbReference type="Proteomes" id="UP000620366"/>
    </source>
</evidence>
<dbReference type="PANTHER" id="PTHR11669">
    <property type="entry name" value="REPLICATION FACTOR C / DNA POLYMERASE III GAMMA-TAU SUBUNIT"/>
    <property type="match status" value="1"/>
</dbReference>
<keyword evidence="2" id="KW-1185">Reference proteome</keyword>
<dbReference type="SUPFAM" id="SSF52540">
    <property type="entry name" value="P-loop containing nucleoside triphosphate hydrolases"/>
    <property type="match status" value="1"/>
</dbReference>
<reference evidence="1" key="1">
    <citation type="submission" date="2020-08" db="EMBL/GenBank/DDBJ databases">
        <title>Genome public.</title>
        <authorList>
            <person name="Liu C."/>
            <person name="Sun Q."/>
        </authorList>
    </citation>
    <scope>NUCLEOTIDE SEQUENCE</scope>
    <source>
        <strain evidence="1">BX7</strain>
    </source>
</reference>
<comment type="caution">
    <text evidence="1">The sequence shown here is derived from an EMBL/GenBank/DDBJ whole genome shotgun (WGS) entry which is preliminary data.</text>
</comment>
<dbReference type="InterPro" id="IPR050238">
    <property type="entry name" value="DNA_Rep/Repair_Clamp_Loader"/>
</dbReference>
<proteinExistence type="predicted"/>
<dbReference type="InterPro" id="IPR027417">
    <property type="entry name" value="P-loop_NTPase"/>
</dbReference>
<dbReference type="AlphaFoldDB" id="A0A926DEB8"/>
<gene>
    <name evidence="1" type="ORF">H8695_06165</name>
</gene>
<accession>A0A926DEB8</accession>
<dbReference type="Gene3D" id="3.40.50.300">
    <property type="entry name" value="P-loop containing nucleotide triphosphate hydrolases"/>
    <property type="match status" value="1"/>
</dbReference>
<dbReference type="PANTHER" id="PTHR11669:SF8">
    <property type="entry name" value="DNA POLYMERASE III SUBUNIT DELTA"/>
    <property type="match status" value="1"/>
</dbReference>